<protein>
    <submittedName>
        <fullName evidence="3">Uncharacterized protein</fullName>
    </submittedName>
</protein>
<organism evidence="3 4">
    <name type="scientific">Thecamonas trahens ATCC 50062</name>
    <dbReference type="NCBI Taxonomy" id="461836"/>
    <lineage>
        <taxon>Eukaryota</taxon>
        <taxon>Apusozoa</taxon>
        <taxon>Apusomonadida</taxon>
        <taxon>Apusomonadidae</taxon>
        <taxon>Thecamonas</taxon>
    </lineage>
</organism>
<feature type="transmembrane region" description="Helical" evidence="2">
    <location>
        <begin position="144"/>
        <end position="167"/>
    </location>
</feature>
<evidence type="ECO:0000313" key="3">
    <source>
        <dbReference type="EMBL" id="KNC47460.1"/>
    </source>
</evidence>
<keyword evidence="2" id="KW-0472">Membrane</keyword>
<sequence length="383" mass="40797">MFVPLHSGSRSRGAVGPVNGGEGAGMPGPSALHCVPEHVQPMRLLLSLLAVAPSRSGLYRGLWRPLLFTLVLAGTGALSWAALLDTRFPKALIVGTAGLSLASVAGWLSLAHYLGSGHSRASAGFLLSLAEGRMRLRLRSTTRVYAFGALLASVVLSVGWLAVSWMAVSGIDNNDGVDDDPDSSMPIFYILYAVAVPVNVTVFVFAVAVAALMAHISRAQVAALAVSMEDGTLSMERVVRKHATMARLARRLSSLMQSFVVPVFIIFPLSISYQLWDAARASERADNELNGKYYLVIYALALILVATIFTSINRKFSSLTDTAAQLHRVGSHSFTDINTLLGYLVASRPPFLIMGAAPSPAIVPILILAFFGVVGTLIHQVSL</sequence>
<feature type="non-terminal residue" evidence="3">
    <location>
        <position position="1"/>
    </location>
</feature>
<evidence type="ECO:0000256" key="1">
    <source>
        <dbReference type="SAM" id="MobiDB-lite"/>
    </source>
</evidence>
<name>A0A0L0D5H0_THETB</name>
<dbReference type="AlphaFoldDB" id="A0A0L0D5H0"/>
<evidence type="ECO:0000313" key="4">
    <source>
        <dbReference type="Proteomes" id="UP000054408"/>
    </source>
</evidence>
<feature type="transmembrane region" description="Helical" evidence="2">
    <location>
        <begin position="351"/>
        <end position="378"/>
    </location>
</feature>
<accession>A0A0L0D5H0</accession>
<evidence type="ECO:0000256" key="2">
    <source>
        <dbReference type="SAM" id="Phobius"/>
    </source>
</evidence>
<feature type="transmembrane region" description="Helical" evidence="2">
    <location>
        <begin position="90"/>
        <end position="110"/>
    </location>
</feature>
<feature type="transmembrane region" description="Helical" evidence="2">
    <location>
        <begin position="293"/>
        <end position="312"/>
    </location>
</feature>
<feature type="transmembrane region" description="Helical" evidence="2">
    <location>
        <begin position="187"/>
        <end position="212"/>
    </location>
</feature>
<gene>
    <name evidence="3" type="ORF">AMSG_02477</name>
</gene>
<keyword evidence="2" id="KW-0812">Transmembrane</keyword>
<dbReference type="Proteomes" id="UP000054408">
    <property type="component" value="Unassembled WGS sequence"/>
</dbReference>
<dbReference type="GeneID" id="25562157"/>
<reference evidence="3 4" key="1">
    <citation type="submission" date="2010-05" db="EMBL/GenBank/DDBJ databases">
        <title>The Genome Sequence of Thecamonas trahens ATCC 50062.</title>
        <authorList>
            <consortium name="The Broad Institute Genome Sequencing Platform"/>
            <person name="Russ C."/>
            <person name="Cuomo C."/>
            <person name="Shea T."/>
            <person name="Young S.K."/>
            <person name="Zeng Q."/>
            <person name="Koehrsen M."/>
            <person name="Haas B."/>
            <person name="Borodovsky M."/>
            <person name="Guigo R."/>
            <person name="Alvarado L."/>
            <person name="Berlin A."/>
            <person name="Bochicchio J."/>
            <person name="Borenstein D."/>
            <person name="Chapman S."/>
            <person name="Chen Z."/>
            <person name="Freedman E."/>
            <person name="Gellesch M."/>
            <person name="Goldberg J."/>
            <person name="Griggs A."/>
            <person name="Gujja S."/>
            <person name="Heilman E."/>
            <person name="Heiman D."/>
            <person name="Hepburn T."/>
            <person name="Howarth C."/>
            <person name="Jen D."/>
            <person name="Larson L."/>
            <person name="Mehta T."/>
            <person name="Park D."/>
            <person name="Pearson M."/>
            <person name="Roberts A."/>
            <person name="Saif S."/>
            <person name="Shenoy N."/>
            <person name="Sisk P."/>
            <person name="Stolte C."/>
            <person name="Sykes S."/>
            <person name="Thomson T."/>
            <person name="Walk T."/>
            <person name="White J."/>
            <person name="Yandava C."/>
            <person name="Burger G."/>
            <person name="Gray M.W."/>
            <person name="Holland P.W.H."/>
            <person name="King N."/>
            <person name="Lang F.B.F."/>
            <person name="Roger A.J."/>
            <person name="Ruiz-Trillo I."/>
            <person name="Lander E."/>
            <person name="Nusbaum C."/>
        </authorList>
    </citation>
    <scope>NUCLEOTIDE SEQUENCE [LARGE SCALE GENOMIC DNA]</scope>
    <source>
        <strain evidence="3 4">ATCC 50062</strain>
    </source>
</reference>
<feature type="transmembrane region" description="Helical" evidence="2">
    <location>
        <begin position="255"/>
        <end position="273"/>
    </location>
</feature>
<keyword evidence="4" id="KW-1185">Reference proteome</keyword>
<dbReference type="RefSeq" id="XP_013759396.1">
    <property type="nucleotide sequence ID" value="XM_013903942.1"/>
</dbReference>
<dbReference type="EMBL" id="GL349447">
    <property type="protein sequence ID" value="KNC47460.1"/>
    <property type="molecule type" value="Genomic_DNA"/>
</dbReference>
<feature type="transmembrane region" description="Helical" evidence="2">
    <location>
        <begin position="65"/>
        <end position="84"/>
    </location>
</feature>
<feature type="region of interest" description="Disordered" evidence="1">
    <location>
        <begin position="1"/>
        <end position="20"/>
    </location>
</feature>
<keyword evidence="2" id="KW-1133">Transmembrane helix</keyword>
<proteinExistence type="predicted"/>